<keyword evidence="7 11" id="KW-0418">Kinase</keyword>
<dbReference type="RefSeq" id="WP_316265525.1">
    <property type="nucleotide sequence ID" value="NZ_AP027742.1"/>
</dbReference>
<accession>A0ABM8I5S0</accession>
<evidence type="ECO:0000256" key="4">
    <source>
        <dbReference type="ARBA" id="ARBA00022605"/>
    </source>
</evidence>
<dbReference type="InterPro" id="IPR036393">
    <property type="entry name" value="AceGlu_kinase-like_sf"/>
</dbReference>
<organism evidence="11 12">
    <name type="scientific">Claveliimonas bilis</name>
    <dbReference type="NCBI Taxonomy" id="3028070"/>
    <lineage>
        <taxon>Bacteria</taxon>
        <taxon>Bacillati</taxon>
        <taxon>Bacillota</taxon>
        <taxon>Clostridia</taxon>
        <taxon>Lachnospirales</taxon>
        <taxon>Lachnospiraceae</taxon>
        <taxon>Claveliimonas</taxon>
    </lineage>
</organism>
<evidence type="ECO:0000256" key="8">
    <source>
        <dbReference type="ARBA" id="ARBA00022840"/>
    </source>
</evidence>
<dbReference type="EMBL" id="AP027742">
    <property type="protein sequence ID" value="BDZ78472.1"/>
    <property type="molecule type" value="Genomic_DNA"/>
</dbReference>
<keyword evidence="3" id="KW-0055">Arginine biosynthesis</keyword>
<dbReference type="PANTHER" id="PTHR23342:SF0">
    <property type="entry name" value="N-ACETYLGLUTAMATE SYNTHASE, MITOCHONDRIAL"/>
    <property type="match status" value="1"/>
</dbReference>
<reference evidence="12" key="1">
    <citation type="journal article" date="2023" name="Int. J. Syst. Evol. Microbiol.">
        <title>Claveliimonas bilis gen. nov., sp. nov., deoxycholic acid-producing bacteria isolated from human faeces, and reclassification of Sellimonas monacensis Zenner et al. 2021 as Claveliimonas monacensis comb. nov.</title>
        <authorList>
            <person name="Hisatomi A."/>
            <person name="Kastawa N.W.E.P.G."/>
            <person name="Song I."/>
            <person name="Ohkuma M."/>
            <person name="Fukiya S."/>
            <person name="Sakamoto M."/>
        </authorList>
    </citation>
    <scope>NUCLEOTIDE SEQUENCE [LARGE SCALE GENOMIC DNA]</scope>
    <source>
        <strain evidence="12">12BBH14</strain>
    </source>
</reference>
<evidence type="ECO:0000256" key="1">
    <source>
        <dbReference type="ARBA" id="ARBA00004828"/>
    </source>
</evidence>
<dbReference type="SUPFAM" id="SSF53633">
    <property type="entry name" value="Carbamate kinase-like"/>
    <property type="match status" value="1"/>
</dbReference>
<evidence type="ECO:0000256" key="7">
    <source>
        <dbReference type="ARBA" id="ARBA00022777"/>
    </source>
</evidence>
<keyword evidence="12" id="KW-1185">Reference proteome</keyword>
<name>A0ABM8I5S0_9FIRM</name>
<evidence type="ECO:0000313" key="12">
    <source>
        <dbReference type="Proteomes" id="UP001305815"/>
    </source>
</evidence>
<gene>
    <name evidence="11" type="primary">argB_2</name>
    <name evidence="11" type="ORF">Lac1_26550</name>
</gene>
<feature type="domain" description="Aspartate/glutamate/uridylate kinase" evidence="10">
    <location>
        <begin position="99"/>
        <end position="207"/>
    </location>
</feature>
<evidence type="ECO:0000256" key="2">
    <source>
        <dbReference type="ARBA" id="ARBA00013065"/>
    </source>
</evidence>
<dbReference type="PIRSF" id="PIRSF000728">
    <property type="entry name" value="NAGK"/>
    <property type="match status" value="1"/>
</dbReference>
<dbReference type="EC" id="2.7.2.8" evidence="2"/>
<comment type="catalytic activity">
    <reaction evidence="9">
        <text>N-acetyl-L-glutamate + ATP = N-acetyl-L-glutamyl 5-phosphate + ADP</text>
        <dbReference type="Rhea" id="RHEA:14629"/>
        <dbReference type="ChEBI" id="CHEBI:30616"/>
        <dbReference type="ChEBI" id="CHEBI:44337"/>
        <dbReference type="ChEBI" id="CHEBI:57936"/>
        <dbReference type="ChEBI" id="CHEBI:456216"/>
        <dbReference type="EC" id="2.7.2.8"/>
    </reaction>
</comment>
<protein>
    <recommendedName>
        <fullName evidence="2">acetylglutamate kinase</fullName>
        <ecNumber evidence="2">2.7.2.8</ecNumber>
    </recommendedName>
</protein>
<evidence type="ECO:0000313" key="11">
    <source>
        <dbReference type="EMBL" id="BDZ78472.1"/>
    </source>
</evidence>
<evidence type="ECO:0000256" key="6">
    <source>
        <dbReference type="ARBA" id="ARBA00022741"/>
    </source>
</evidence>
<keyword evidence="5" id="KW-0808">Transferase</keyword>
<evidence type="ECO:0000256" key="3">
    <source>
        <dbReference type="ARBA" id="ARBA00022571"/>
    </source>
</evidence>
<dbReference type="InterPro" id="IPR001048">
    <property type="entry name" value="Asp/Glu/Uridylate_kinase"/>
</dbReference>
<dbReference type="Proteomes" id="UP001305815">
    <property type="component" value="Chromosome"/>
</dbReference>
<dbReference type="Gene3D" id="3.40.1160.10">
    <property type="entry name" value="Acetylglutamate kinase-like"/>
    <property type="match status" value="2"/>
</dbReference>
<proteinExistence type="predicted"/>
<dbReference type="Pfam" id="PF00696">
    <property type="entry name" value="AA_kinase"/>
    <property type="match status" value="1"/>
</dbReference>
<keyword evidence="8" id="KW-0067">ATP-binding</keyword>
<dbReference type="InterPro" id="IPR004662">
    <property type="entry name" value="AcgluKinase_fam"/>
</dbReference>
<keyword evidence="4" id="KW-0028">Amino-acid biosynthesis</keyword>
<sequence>MEQKVFEEIERKAEILIRALPYIRDFNRQVAVIEYGCRKYLSPVAEQDLMQDIALLKTVGMKPVVVHDAPMGVDKFRENKRIAKLLELCGTKAIGVCGIDSHTLHMMLDNDYIPVIMPNDIDNENVVIDSKDAALETAVVLHADKLIYLSSHRGIWKDEKRTEVYPHLTVEKIQKMKEEGKVTEGVMSRVERGLTAIEKGVNRVHLLDGRMQHALLLEFFSVAGVGTAMIKDENQLYAHEKDED</sequence>
<dbReference type="GO" id="GO:0016301">
    <property type="term" value="F:kinase activity"/>
    <property type="evidence" value="ECO:0007669"/>
    <property type="project" value="UniProtKB-KW"/>
</dbReference>
<keyword evidence="6" id="KW-0547">Nucleotide-binding</keyword>
<evidence type="ECO:0000259" key="10">
    <source>
        <dbReference type="Pfam" id="PF00696"/>
    </source>
</evidence>
<dbReference type="PANTHER" id="PTHR23342">
    <property type="entry name" value="N-ACETYLGLUTAMATE SYNTHASE"/>
    <property type="match status" value="1"/>
</dbReference>
<evidence type="ECO:0000256" key="9">
    <source>
        <dbReference type="ARBA" id="ARBA00048141"/>
    </source>
</evidence>
<evidence type="ECO:0000256" key="5">
    <source>
        <dbReference type="ARBA" id="ARBA00022679"/>
    </source>
</evidence>
<comment type="pathway">
    <text evidence="1">Amino-acid biosynthesis; L-arginine biosynthesis; N(2)-acetyl-L-ornithine from L-glutamate: step 2/4.</text>
</comment>